<keyword evidence="1" id="KW-0472">Membrane</keyword>
<sequence length="172" mass="19109">MHLLFLTHHCLRNNSLQPECAIGKVIDKENNVAGSHEIAPEIHNGVSTLDEPSAAWGWHSIGTRAIQLSGWGSVVFLLAYNFGNHKGHVETIFLFVFAAVIALGLILQIVKPQGKQVRTLTAHNQPVGFKEKDWNYLQATCTGPYAELSDSELRALNIEPERVRHLRTLPEA</sequence>
<evidence type="ECO:0000313" key="3">
    <source>
        <dbReference type="Proteomes" id="UP000002198"/>
    </source>
</evidence>
<dbReference type="EMBL" id="BX248358">
    <property type="protein sequence ID" value="CAE50028.1"/>
    <property type="molecule type" value="Genomic_DNA"/>
</dbReference>
<gene>
    <name evidence="2" type="ordered locus">DIP1501</name>
</gene>
<dbReference type="Pfam" id="PF10939">
    <property type="entry name" value="DUF2631"/>
    <property type="match status" value="1"/>
</dbReference>
<dbReference type="KEGG" id="cdi:DIP1501"/>
<protein>
    <submittedName>
        <fullName evidence="2">Membrane protein</fullName>
    </submittedName>
</protein>
<feature type="transmembrane region" description="Helical" evidence="1">
    <location>
        <begin position="92"/>
        <end position="110"/>
    </location>
</feature>
<dbReference type="HOGENOM" id="CLU_127546_0_0_11"/>
<proteinExistence type="predicted"/>
<reference evidence="2 3" key="1">
    <citation type="journal article" date="2003" name="Nucleic Acids Res.">
        <title>The complete genome sequence and analysis of Corynebacterium diphtheriae NCTC13129.</title>
        <authorList>
            <person name="Cerdeno-Tarraga A.M."/>
            <person name="Efstratiou A."/>
            <person name="Dover L.G."/>
            <person name="Holden M.T.G."/>
            <person name="Pallen M."/>
            <person name="Bentley S.D."/>
            <person name="Besra G.S."/>
            <person name="Churcher C."/>
            <person name="James K.D."/>
            <person name="De Zoysa A."/>
            <person name="Chillingworth T."/>
            <person name="Cronin A."/>
            <person name="Dowd L."/>
            <person name="Feltwell T."/>
            <person name="Hamlin N."/>
            <person name="Holroyd S."/>
            <person name="Jagels K."/>
            <person name="Moule S."/>
            <person name="Quail M.A."/>
            <person name="Rabbinowitsch E."/>
            <person name="Rutherford K."/>
            <person name="Thomson N.R."/>
            <person name="Unwin L."/>
            <person name="Whitehead S."/>
            <person name="Barrell B.G.Parkhill.J."/>
        </authorList>
    </citation>
    <scope>NUCLEOTIDE SEQUENCE [LARGE SCALE GENOMIC DNA]</scope>
    <source>
        <strain evidence="3">ATCC 700971 / NCTC 13129 / Biotype gravis</strain>
    </source>
</reference>
<evidence type="ECO:0000256" key="1">
    <source>
        <dbReference type="SAM" id="Phobius"/>
    </source>
</evidence>
<dbReference type="InterPro" id="IPR024341">
    <property type="entry name" value="DUF2631"/>
</dbReference>
<dbReference type="Proteomes" id="UP000002198">
    <property type="component" value="Chromosome"/>
</dbReference>
<accession>Q6NGL0</accession>
<evidence type="ECO:0000313" key="2">
    <source>
        <dbReference type="EMBL" id="CAE50028.1"/>
    </source>
</evidence>
<dbReference type="AlphaFoldDB" id="Q6NGL0"/>
<keyword evidence="3" id="KW-1185">Reference proteome</keyword>
<dbReference type="STRING" id="257309.DIP1501"/>
<organism evidence="2 3">
    <name type="scientific">Corynebacterium diphtheriae (strain ATCC 700971 / NCTC 13129 / Biotype gravis)</name>
    <dbReference type="NCBI Taxonomy" id="257309"/>
    <lineage>
        <taxon>Bacteria</taxon>
        <taxon>Bacillati</taxon>
        <taxon>Actinomycetota</taxon>
        <taxon>Actinomycetes</taxon>
        <taxon>Mycobacteriales</taxon>
        <taxon>Corynebacteriaceae</taxon>
        <taxon>Corynebacterium</taxon>
    </lineage>
</organism>
<keyword evidence="1" id="KW-0812">Transmembrane</keyword>
<keyword evidence="1" id="KW-1133">Transmembrane helix</keyword>
<name>Q6NGL0_CORDI</name>